<dbReference type="EMBL" id="ANHY01000003">
    <property type="protein sequence ID" value="EKV32567.1"/>
    <property type="molecule type" value="Genomic_DNA"/>
</dbReference>
<keyword evidence="2" id="KW-1185">Reference proteome</keyword>
<dbReference type="Proteomes" id="UP000009881">
    <property type="component" value="Unassembled WGS sequence"/>
</dbReference>
<organism evidence="1 2">
    <name type="scientific">Caenispirillum salinarum AK4</name>
    <dbReference type="NCBI Taxonomy" id="1238182"/>
    <lineage>
        <taxon>Bacteria</taxon>
        <taxon>Pseudomonadati</taxon>
        <taxon>Pseudomonadota</taxon>
        <taxon>Alphaproteobacteria</taxon>
        <taxon>Rhodospirillales</taxon>
        <taxon>Novispirillaceae</taxon>
        <taxon>Caenispirillum</taxon>
    </lineage>
</organism>
<dbReference type="eggNOG" id="ENOG5032RW3">
    <property type="taxonomic scope" value="Bacteria"/>
</dbReference>
<evidence type="ECO:0000313" key="2">
    <source>
        <dbReference type="Proteomes" id="UP000009881"/>
    </source>
</evidence>
<dbReference type="InterPro" id="IPR021252">
    <property type="entry name" value="DUF2794"/>
</dbReference>
<dbReference type="Pfam" id="PF10984">
    <property type="entry name" value="DUF2794"/>
    <property type="match status" value="1"/>
</dbReference>
<dbReference type="STRING" id="1238182.C882_2646"/>
<comment type="caution">
    <text evidence="1">The sequence shown here is derived from an EMBL/GenBank/DDBJ whole genome shotgun (WGS) entry which is preliminary data.</text>
</comment>
<sequence length="97" mass="11278">MYFTRTELNALLALYSRHVAKGEWRDYAIGHEPGMARFTVHRHTHERPAFTFVKLAPRSANAKPDFLLYDSDRKIRQSTSLLEVLSIFDKKVKLLST</sequence>
<name>K9H4T0_9PROT</name>
<accession>K9H4T0</accession>
<proteinExistence type="predicted"/>
<dbReference type="AlphaFoldDB" id="K9H4T0"/>
<reference evidence="1 2" key="1">
    <citation type="journal article" date="2013" name="Genome Announc.">
        <title>Draft Genome Sequence of an Alphaproteobacterium, Caenispirillum salinarum AK4(T), Isolated from a Solar Saltern.</title>
        <authorList>
            <person name="Khatri I."/>
            <person name="Singh A."/>
            <person name="Korpole S."/>
            <person name="Pinnaka A.K."/>
            <person name="Subramanian S."/>
        </authorList>
    </citation>
    <scope>NUCLEOTIDE SEQUENCE [LARGE SCALE GENOMIC DNA]</scope>
    <source>
        <strain evidence="1 2">AK4</strain>
    </source>
</reference>
<evidence type="ECO:0008006" key="3">
    <source>
        <dbReference type="Google" id="ProtNLM"/>
    </source>
</evidence>
<gene>
    <name evidence="1" type="ORF">C882_2646</name>
</gene>
<protein>
    <recommendedName>
        <fullName evidence="3">DUF2794 domain-containing protein</fullName>
    </recommendedName>
</protein>
<evidence type="ECO:0000313" key="1">
    <source>
        <dbReference type="EMBL" id="EKV32567.1"/>
    </source>
</evidence>